<dbReference type="InterPro" id="IPR026353">
    <property type="entry name" value="Hypoxan-DNA_Glyclase"/>
</dbReference>
<dbReference type="NCBIfam" id="TIGR04274">
    <property type="entry name" value="hypoxanDNAglyco"/>
    <property type="match status" value="1"/>
</dbReference>
<dbReference type="Gene3D" id="3.40.470.10">
    <property type="entry name" value="Uracil-DNA glycosylase-like domain"/>
    <property type="match status" value="1"/>
</dbReference>
<dbReference type="SMART" id="SM00986">
    <property type="entry name" value="UDG"/>
    <property type="match status" value="1"/>
</dbReference>
<evidence type="ECO:0000313" key="2">
    <source>
        <dbReference type="EMBL" id="SDP50770.1"/>
    </source>
</evidence>
<dbReference type="InterPro" id="IPR036895">
    <property type="entry name" value="Uracil-DNA_glycosylase-like_sf"/>
</dbReference>
<dbReference type="SUPFAM" id="SSF52141">
    <property type="entry name" value="Uracil-DNA glycosylase-like"/>
    <property type="match status" value="1"/>
</dbReference>
<proteinExistence type="predicted"/>
<dbReference type="CDD" id="cd10032">
    <property type="entry name" value="UDG-F6_HDG"/>
    <property type="match status" value="1"/>
</dbReference>
<accession>A0A1H0TAQ6</accession>
<organism evidence="2 3">
    <name type="scientific">Selenomonas ruminantium</name>
    <dbReference type="NCBI Taxonomy" id="971"/>
    <lineage>
        <taxon>Bacteria</taxon>
        <taxon>Bacillati</taxon>
        <taxon>Bacillota</taxon>
        <taxon>Negativicutes</taxon>
        <taxon>Selenomonadales</taxon>
        <taxon>Selenomonadaceae</taxon>
        <taxon>Selenomonas</taxon>
    </lineage>
</organism>
<dbReference type="OrthoDB" id="9796171at2"/>
<dbReference type="EMBL" id="FNJQ01000022">
    <property type="protein sequence ID" value="SDP50770.1"/>
    <property type="molecule type" value="Genomic_DNA"/>
</dbReference>
<dbReference type="Pfam" id="PF03167">
    <property type="entry name" value="UDG"/>
    <property type="match status" value="1"/>
</dbReference>
<feature type="domain" description="Uracil-DNA glycosylase-like" evidence="1">
    <location>
        <begin position="12"/>
        <end position="164"/>
    </location>
</feature>
<dbReference type="AlphaFoldDB" id="A0A1H0TAQ6"/>
<gene>
    <name evidence="2" type="ORF">SAMN05216366_12224</name>
</gene>
<evidence type="ECO:0000259" key="1">
    <source>
        <dbReference type="SMART" id="SM00986"/>
    </source>
</evidence>
<protein>
    <submittedName>
        <fullName evidence="2">G/U mismatch-specific uracil-DNA glycosylase</fullName>
    </submittedName>
</protein>
<dbReference type="InterPro" id="IPR005122">
    <property type="entry name" value="Uracil-DNA_glycosylase-like"/>
</dbReference>
<dbReference type="Proteomes" id="UP000182412">
    <property type="component" value="Unassembled WGS sequence"/>
</dbReference>
<name>A0A1H0TAQ6_SELRU</name>
<evidence type="ECO:0000313" key="3">
    <source>
        <dbReference type="Proteomes" id="UP000182412"/>
    </source>
</evidence>
<dbReference type="SMART" id="SM00987">
    <property type="entry name" value="UreE_C"/>
    <property type="match status" value="1"/>
</dbReference>
<dbReference type="RefSeq" id="WP_074572777.1">
    <property type="nucleotide sequence ID" value="NZ_FNJQ01000022.1"/>
</dbReference>
<sequence length="169" mass="19456">MSTSISYCTGFRPNIDESCTHLILGSMPSVASLDAQQYYAHPQNRFWPLMARILEQSAAPTAYEERLSMLLRHHIALWDSIAACERPGSLDADIKNEQGNDFTALLAQYPRIHTICFNGGKSFQCFKKYNKELLSRQDIHFYKLPSTSPANARWKMEMLEEAWKVPFKY</sequence>
<reference evidence="2 3" key="1">
    <citation type="submission" date="2016-10" db="EMBL/GenBank/DDBJ databases">
        <authorList>
            <person name="de Groot N.N."/>
        </authorList>
    </citation>
    <scope>NUCLEOTIDE SEQUENCE [LARGE SCALE GENOMIC DNA]</scope>
    <source>
        <strain evidence="2 3">S137</strain>
    </source>
</reference>